<evidence type="ECO:0000256" key="4">
    <source>
        <dbReference type="ARBA" id="ARBA00022695"/>
    </source>
</evidence>
<dbReference type="GO" id="GO:0046677">
    <property type="term" value="P:response to antibiotic"/>
    <property type="evidence" value="ECO:0007669"/>
    <property type="project" value="UniProtKB-ARBA"/>
</dbReference>
<keyword evidence="7 10" id="KW-0520">NAD</keyword>
<keyword evidence="11" id="KW-1185">Reference proteome</keyword>
<organism evidence="11 12">
    <name type="scientific">Lepidothrix coronata</name>
    <name type="common">blue-crowned manakin</name>
    <dbReference type="NCBI Taxonomy" id="321398"/>
    <lineage>
        <taxon>Eukaryota</taxon>
        <taxon>Metazoa</taxon>
        <taxon>Chordata</taxon>
        <taxon>Craniata</taxon>
        <taxon>Vertebrata</taxon>
        <taxon>Euteleostomi</taxon>
        <taxon>Archelosauria</taxon>
        <taxon>Archosauria</taxon>
        <taxon>Dinosauria</taxon>
        <taxon>Saurischia</taxon>
        <taxon>Theropoda</taxon>
        <taxon>Coelurosauria</taxon>
        <taxon>Aves</taxon>
        <taxon>Neognathae</taxon>
        <taxon>Neoaves</taxon>
        <taxon>Telluraves</taxon>
        <taxon>Australaves</taxon>
        <taxon>Passeriformes</taxon>
        <taxon>Pipridae</taxon>
        <taxon>Lepidothrix</taxon>
    </lineage>
</organism>
<dbReference type="GO" id="GO:0005615">
    <property type="term" value="C:extracellular space"/>
    <property type="evidence" value="ECO:0007669"/>
    <property type="project" value="UniProtKB-ARBA"/>
</dbReference>
<evidence type="ECO:0000256" key="3">
    <source>
        <dbReference type="ARBA" id="ARBA00022679"/>
    </source>
</evidence>
<feature type="non-terminal residue" evidence="12">
    <location>
        <position position="278"/>
    </location>
</feature>
<dbReference type="OrthoDB" id="423533at2759"/>
<sequence length="278" mass="29455">MALLLALLLALPAPASATPLPAAPREVALDMAPSAFDDRYRGCGRAMAAALPALNRSEFPLNGDYAAGWALAAAEWRVRGCPAAPKSPPLSPEQAVALLAYTAPVPLHRAFNAASRSAGRSPREYRDGFHFKALHFLLTGAVGALREAQGRPCRRVFRGVSGVRFEARPGRAVRFGHFASASRRNGSAWAFGADTAFEVLTCHGAAVRDFSFFPDEDEVLIPPFETFEVAEVAGGAGGAGVRIRLRSTGTLSNYNCEWLRGEGARGTTTVGTGDGDTR</sequence>
<dbReference type="InterPro" id="IPR050999">
    <property type="entry name" value="ADP-ribosyltransferase_ARG"/>
</dbReference>
<evidence type="ECO:0000256" key="1">
    <source>
        <dbReference type="ARBA" id="ARBA00009558"/>
    </source>
</evidence>
<dbReference type="GO" id="GO:0106274">
    <property type="term" value="F:NAD+-protein-arginine ADP-ribosyltransferase activity"/>
    <property type="evidence" value="ECO:0007669"/>
    <property type="project" value="UniProtKB-EC"/>
</dbReference>
<keyword evidence="2 10" id="KW-0328">Glycosyltransferase</keyword>
<keyword evidence="8" id="KW-1015">Disulfide bond</keyword>
<dbReference type="PROSITE" id="PS01291">
    <property type="entry name" value="ART"/>
    <property type="match status" value="1"/>
</dbReference>
<dbReference type="GO" id="GO:0016779">
    <property type="term" value="F:nucleotidyltransferase activity"/>
    <property type="evidence" value="ECO:0007669"/>
    <property type="project" value="UniProtKB-KW"/>
</dbReference>
<keyword evidence="5 10" id="KW-0732">Signal</keyword>
<dbReference type="PRINTS" id="PR00970">
    <property type="entry name" value="RIBTRNSFRASE"/>
</dbReference>
<dbReference type="SUPFAM" id="SSF56399">
    <property type="entry name" value="ADP-ribosylation"/>
    <property type="match status" value="1"/>
</dbReference>
<keyword evidence="4" id="KW-0548">Nucleotidyltransferase</keyword>
<dbReference type="Proteomes" id="UP000504624">
    <property type="component" value="Unplaced"/>
</dbReference>
<dbReference type="AlphaFoldDB" id="A0A6J0J9W2"/>
<dbReference type="PANTHER" id="PTHR10339">
    <property type="entry name" value="ADP-RIBOSYLTRANSFERASE"/>
    <property type="match status" value="1"/>
</dbReference>
<evidence type="ECO:0000256" key="7">
    <source>
        <dbReference type="ARBA" id="ARBA00023027"/>
    </source>
</evidence>
<accession>A0A6J0J9W2</accession>
<dbReference type="FunFam" id="3.90.176.10:FF:000001">
    <property type="entry name" value="NAD(P)(+)--arginine ADP-ribosyltransferase"/>
    <property type="match status" value="1"/>
</dbReference>
<evidence type="ECO:0000256" key="5">
    <source>
        <dbReference type="ARBA" id="ARBA00022729"/>
    </source>
</evidence>
<dbReference type="PANTHER" id="PTHR10339:SF19">
    <property type="entry name" value="GPI-LINKED NAD(P)(+)--ARGININE ADP-RIBOSYLTRANSFERASE 1"/>
    <property type="match status" value="1"/>
</dbReference>
<feature type="chain" id="PRO_5027158728" description="NAD(P)(+)--arginine ADP-ribosyltransferase" evidence="10">
    <location>
        <begin position="18"/>
        <end position="278"/>
    </location>
</feature>
<evidence type="ECO:0000313" key="12">
    <source>
        <dbReference type="RefSeq" id="XP_017695728.1"/>
    </source>
</evidence>
<dbReference type="GO" id="GO:0003950">
    <property type="term" value="F:NAD+ poly-ADP-ribosyltransferase activity"/>
    <property type="evidence" value="ECO:0007669"/>
    <property type="project" value="TreeGrafter"/>
</dbReference>
<gene>
    <name evidence="12" type="primary">LOC108510563</name>
</gene>
<comment type="catalytic activity">
    <reaction evidence="9 10">
        <text>L-arginyl-[protein] + NAD(+) = N(omega)-(ADP-D-ribosyl)-L-arginyl-[protein] + nicotinamide + H(+)</text>
        <dbReference type="Rhea" id="RHEA:19149"/>
        <dbReference type="Rhea" id="RHEA-COMP:10532"/>
        <dbReference type="Rhea" id="RHEA-COMP:15087"/>
        <dbReference type="ChEBI" id="CHEBI:15378"/>
        <dbReference type="ChEBI" id="CHEBI:17154"/>
        <dbReference type="ChEBI" id="CHEBI:29965"/>
        <dbReference type="ChEBI" id="CHEBI:57540"/>
        <dbReference type="ChEBI" id="CHEBI:142554"/>
        <dbReference type="EC" id="2.4.2.31"/>
    </reaction>
</comment>
<keyword evidence="3 10" id="KW-0808">Transferase</keyword>
<protein>
    <recommendedName>
        <fullName evidence="10">NAD(P)(+)--arginine ADP-ribosyltransferase</fullName>
        <ecNumber evidence="10">2.4.2.31</ecNumber>
    </recommendedName>
    <alternativeName>
        <fullName evidence="10">Mono(ADP-ribosyl)transferase</fullName>
    </alternativeName>
</protein>
<dbReference type="RefSeq" id="XP_017695728.1">
    <property type="nucleotide sequence ID" value="XM_017840239.1"/>
</dbReference>
<dbReference type="Pfam" id="PF01129">
    <property type="entry name" value="ART"/>
    <property type="match status" value="1"/>
</dbReference>
<evidence type="ECO:0000256" key="2">
    <source>
        <dbReference type="ARBA" id="ARBA00022676"/>
    </source>
</evidence>
<evidence type="ECO:0000256" key="6">
    <source>
        <dbReference type="ARBA" id="ARBA00022857"/>
    </source>
</evidence>
<dbReference type="GeneID" id="108510563"/>
<dbReference type="PROSITE" id="PS51996">
    <property type="entry name" value="TR_MART"/>
    <property type="match status" value="1"/>
</dbReference>
<reference evidence="12" key="1">
    <citation type="submission" date="2025-08" db="UniProtKB">
        <authorList>
            <consortium name="RefSeq"/>
        </authorList>
    </citation>
    <scope>IDENTIFICATION</scope>
</reference>
<evidence type="ECO:0000256" key="8">
    <source>
        <dbReference type="ARBA" id="ARBA00023157"/>
    </source>
</evidence>
<dbReference type="InterPro" id="IPR000768">
    <property type="entry name" value="ART"/>
</dbReference>
<name>A0A6J0J9W2_9PASS</name>
<evidence type="ECO:0000313" key="11">
    <source>
        <dbReference type="Proteomes" id="UP000504624"/>
    </source>
</evidence>
<proteinExistence type="inferred from homology"/>
<keyword evidence="6 10" id="KW-0521">NADP</keyword>
<dbReference type="Gene3D" id="3.90.176.10">
    <property type="entry name" value="Toxin ADP-ribosyltransferase, Chain A, domain 1"/>
    <property type="match status" value="1"/>
</dbReference>
<evidence type="ECO:0000256" key="10">
    <source>
        <dbReference type="RuleBase" id="RU361228"/>
    </source>
</evidence>
<evidence type="ECO:0000256" key="9">
    <source>
        <dbReference type="ARBA" id="ARBA00047597"/>
    </source>
</evidence>
<dbReference type="GO" id="GO:0044194">
    <property type="term" value="C:cytolytic granule"/>
    <property type="evidence" value="ECO:0007669"/>
    <property type="project" value="UniProtKB-ARBA"/>
</dbReference>
<dbReference type="EC" id="2.4.2.31" evidence="10"/>
<comment type="similarity">
    <text evidence="1 10">Belongs to the Arg-specific ADP-ribosyltransferase family.</text>
</comment>
<feature type="signal peptide" evidence="10">
    <location>
        <begin position="1"/>
        <end position="17"/>
    </location>
</feature>